<sequence>MLHFFRITFVVDLERIEHLVKFTALGNTACLAD</sequence>
<keyword evidence="2" id="KW-1185">Reference proteome</keyword>
<protein>
    <submittedName>
        <fullName evidence="1">Uncharacterized protein</fullName>
    </submittedName>
</protein>
<organism evidence="1 2">
    <name type="scientific">Niabella soli DSM 19437</name>
    <dbReference type="NCBI Taxonomy" id="929713"/>
    <lineage>
        <taxon>Bacteria</taxon>
        <taxon>Pseudomonadati</taxon>
        <taxon>Bacteroidota</taxon>
        <taxon>Chitinophagia</taxon>
        <taxon>Chitinophagales</taxon>
        <taxon>Chitinophagaceae</taxon>
        <taxon>Niabella</taxon>
    </lineage>
</organism>
<proteinExistence type="predicted"/>
<reference evidence="1 2" key="1">
    <citation type="submission" date="2013-12" db="EMBL/GenBank/DDBJ databases">
        <authorList>
            <consortium name="DOE Joint Genome Institute"/>
            <person name="Eisen J."/>
            <person name="Huntemann M."/>
            <person name="Han J."/>
            <person name="Chen A."/>
            <person name="Kyrpides N."/>
            <person name="Mavromatis K."/>
            <person name="Markowitz V."/>
            <person name="Palaniappan K."/>
            <person name="Ivanova N."/>
            <person name="Schaumberg A."/>
            <person name="Pati A."/>
            <person name="Liolios K."/>
            <person name="Nordberg H.P."/>
            <person name="Cantor M.N."/>
            <person name="Hua S.X."/>
            <person name="Woyke T."/>
        </authorList>
    </citation>
    <scope>NUCLEOTIDE SEQUENCE [LARGE SCALE GENOMIC DNA]</scope>
    <source>
        <strain evidence="2">DSM 19437</strain>
    </source>
</reference>
<dbReference type="KEGG" id="nso:NIASO_19865"/>
<dbReference type="STRING" id="929713.NIASO_19865"/>
<evidence type="ECO:0000313" key="2">
    <source>
        <dbReference type="Proteomes" id="UP000003586"/>
    </source>
</evidence>
<dbReference type="EMBL" id="CP007035">
    <property type="protein sequence ID" value="AHF18075.1"/>
    <property type="molecule type" value="Genomic_DNA"/>
</dbReference>
<dbReference type="AlphaFoldDB" id="W0F4R9"/>
<dbReference type="HOGENOM" id="CLU_3382891_0_0_10"/>
<dbReference type="Proteomes" id="UP000003586">
    <property type="component" value="Chromosome"/>
</dbReference>
<gene>
    <name evidence="1" type="ORF">NIASO_19865</name>
</gene>
<accession>W0F4R9</accession>
<evidence type="ECO:0000313" key="1">
    <source>
        <dbReference type="EMBL" id="AHF18075.1"/>
    </source>
</evidence>
<name>W0F4R9_9BACT</name>